<dbReference type="PANTHER" id="PTHR38031">
    <property type="entry name" value="SULFUR CARRIER PROTEIN SLR0821-RELATED"/>
    <property type="match status" value="1"/>
</dbReference>
<dbReference type="PANTHER" id="PTHR38031:SF1">
    <property type="entry name" value="SULFUR CARRIER PROTEIN CYSO"/>
    <property type="match status" value="1"/>
</dbReference>
<organism evidence="1 2">
    <name type="scientific">Paenibacillus silvestris</name>
    <dbReference type="NCBI Taxonomy" id="2606219"/>
    <lineage>
        <taxon>Bacteria</taxon>
        <taxon>Bacillati</taxon>
        <taxon>Bacillota</taxon>
        <taxon>Bacilli</taxon>
        <taxon>Bacillales</taxon>
        <taxon>Paenibacillaceae</taxon>
        <taxon>Paenibacillus</taxon>
    </lineage>
</organism>
<evidence type="ECO:0000313" key="2">
    <source>
        <dbReference type="Proteomes" id="UP000481087"/>
    </source>
</evidence>
<dbReference type="SUPFAM" id="SSF54285">
    <property type="entry name" value="MoaD/ThiS"/>
    <property type="match status" value="1"/>
</dbReference>
<accession>A0A6L8VC57</accession>
<reference evidence="1 2" key="1">
    <citation type="submission" date="2019-12" db="EMBL/GenBank/DDBJ databases">
        <title>Paenibacillus sp. nov. sp. isolated from soil.</title>
        <authorList>
            <person name="Kim J."/>
            <person name="Jeong S.E."/>
            <person name="Jung H.S."/>
            <person name="Jeon C.O."/>
        </authorList>
    </citation>
    <scope>NUCLEOTIDE SEQUENCE [LARGE SCALE GENOMIC DNA]</scope>
    <source>
        <strain evidence="1 2">5J-6</strain>
    </source>
</reference>
<evidence type="ECO:0008006" key="3">
    <source>
        <dbReference type="Google" id="ProtNLM"/>
    </source>
</evidence>
<dbReference type="AlphaFoldDB" id="A0A6L8VC57"/>
<sequence length="91" mass="10369">MHITVSLPSLLRDCTGGRVKFELHALTLQEALNQLLLSYPKLRIHLWTETGQVRKHVLLYYNDTNIAWLDDLDIPLQLGDRLTIFQAVSGG</sequence>
<protein>
    <recommendedName>
        <fullName evidence="3">MoaD/ThiS family protein</fullName>
    </recommendedName>
</protein>
<dbReference type="InterPro" id="IPR052045">
    <property type="entry name" value="Sulfur_Carrier/Prot_Modifier"/>
</dbReference>
<gene>
    <name evidence="1" type="ORF">GQF01_34585</name>
</gene>
<dbReference type="InterPro" id="IPR012675">
    <property type="entry name" value="Beta-grasp_dom_sf"/>
</dbReference>
<dbReference type="RefSeq" id="WP_161411880.1">
    <property type="nucleotide sequence ID" value="NZ_WTUZ01000040.1"/>
</dbReference>
<dbReference type="Gene3D" id="3.10.20.30">
    <property type="match status" value="1"/>
</dbReference>
<dbReference type="InterPro" id="IPR016155">
    <property type="entry name" value="Mopterin_synth/thiamin_S_b"/>
</dbReference>
<evidence type="ECO:0000313" key="1">
    <source>
        <dbReference type="EMBL" id="MZQ87256.1"/>
    </source>
</evidence>
<keyword evidence="2" id="KW-1185">Reference proteome</keyword>
<proteinExistence type="predicted"/>
<name>A0A6L8VC57_9BACL</name>
<dbReference type="InterPro" id="IPR003749">
    <property type="entry name" value="ThiS/MoaD-like"/>
</dbReference>
<dbReference type="EMBL" id="WTUZ01000040">
    <property type="protein sequence ID" value="MZQ87256.1"/>
    <property type="molecule type" value="Genomic_DNA"/>
</dbReference>
<dbReference type="Proteomes" id="UP000481087">
    <property type="component" value="Unassembled WGS sequence"/>
</dbReference>
<comment type="caution">
    <text evidence="1">The sequence shown here is derived from an EMBL/GenBank/DDBJ whole genome shotgun (WGS) entry which is preliminary data.</text>
</comment>
<dbReference type="Pfam" id="PF02597">
    <property type="entry name" value="ThiS"/>
    <property type="match status" value="1"/>
</dbReference>